<feature type="domain" description="Gfo/Idh/MocA-like oxidoreductase N-terminal" evidence="1">
    <location>
        <begin position="11"/>
        <end position="127"/>
    </location>
</feature>
<evidence type="ECO:0000313" key="3">
    <source>
        <dbReference type="EMBL" id="MFA9478949.1"/>
    </source>
</evidence>
<dbReference type="EMBL" id="JBGUBD010000006">
    <property type="protein sequence ID" value="MFA9478949.1"/>
    <property type="molecule type" value="Genomic_DNA"/>
</dbReference>
<dbReference type="Pfam" id="PF01408">
    <property type="entry name" value="GFO_IDH_MocA"/>
    <property type="match status" value="1"/>
</dbReference>
<organism evidence="3 4">
    <name type="scientific">Natronomicrosphaera hydrolytica</name>
    <dbReference type="NCBI Taxonomy" id="3242702"/>
    <lineage>
        <taxon>Bacteria</taxon>
        <taxon>Pseudomonadati</taxon>
        <taxon>Planctomycetota</taxon>
        <taxon>Phycisphaerae</taxon>
        <taxon>Phycisphaerales</taxon>
        <taxon>Phycisphaeraceae</taxon>
        <taxon>Natronomicrosphaera</taxon>
    </lineage>
</organism>
<dbReference type="Proteomes" id="UP001575105">
    <property type="component" value="Unassembled WGS sequence"/>
</dbReference>
<dbReference type="InterPro" id="IPR055170">
    <property type="entry name" value="GFO_IDH_MocA-like_dom"/>
</dbReference>
<proteinExistence type="predicted"/>
<reference evidence="3 4" key="1">
    <citation type="submission" date="2024-08" db="EMBL/GenBank/DDBJ databases">
        <title>Whole-genome sequencing of halo(alkali)philic microorganisms from hypersaline lakes.</title>
        <authorList>
            <person name="Sorokin D.Y."/>
            <person name="Merkel A.Y."/>
            <person name="Messina E."/>
            <person name="Yakimov M."/>
        </authorList>
    </citation>
    <scope>NUCLEOTIDE SEQUENCE [LARGE SCALE GENOMIC DNA]</scope>
    <source>
        <strain evidence="3 4">AB-hyl4</strain>
    </source>
</reference>
<dbReference type="InterPro" id="IPR000683">
    <property type="entry name" value="Gfo/Idh/MocA-like_OxRdtase_N"/>
</dbReference>
<dbReference type="SUPFAM" id="SSF55347">
    <property type="entry name" value="Glyceraldehyde-3-phosphate dehydrogenase-like, C-terminal domain"/>
    <property type="match status" value="1"/>
</dbReference>
<dbReference type="SUPFAM" id="SSF51735">
    <property type="entry name" value="NAD(P)-binding Rossmann-fold domains"/>
    <property type="match status" value="1"/>
</dbReference>
<evidence type="ECO:0000313" key="4">
    <source>
        <dbReference type="Proteomes" id="UP001575105"/>
    </source>
</evidence>
<dbReference type="Gene3D" id="3.40.50.720">
    <property type="entry name" value="NAD(P)-binding Rossmann-like Domain"/>
    <property type="match status" value="1"/>
</dbReference>
<evidence type="ECO:0000259" key="1">
    <source>
        <dbReference type="Pfam" id="PF01408"/>
    </source>
</evidence>
<dbReference type="InterPro" id="IPR051450">
    <property type="entry name" value="Gfo/Idh/MocA_Oxidoreductases"/>
</dbReference>
<protein>
    <submittedName>
        <fullName evidence="3">Gfo/Idh/MocA family protein</fullName>
    </submittedName>
</protein>
<feature type="domain" description="GFO/IDH/MocA-like oxidoreductase" evidence="2">
    <location>
        <begin position="140"/>
        <end position="298"/>
    </location>
</feature>
<dbReference type="Gene3D" id="3.30.360.10">
    <property type="entry name" value="Dihydrodipicolinate Reductase, domain 2"/>
    <property type="match status" value="1"/>
</dbReference>
<comment type="caution">
    <text evidence="3">The sequence shown here is derived from an EMBL/GenBank/DDBJ whole genome shotgun (WGS) entry which is preliminary data.</text>
</comment>
<name>A0ABV4U812_9BACT</name>
<accession>A0ABV4U812</accession>
<sequence length="391" mass="42772">MPTVATTTSTIRLGAIGMGLRLQGVLRHLLKQNSRIRLNSVFDPFEPYVEAGEELAGGGVIRRDDWRAVVTDPDIDWVMIGSPNCFHEEQTIAALEAGKHVFCEKPLAIDLDSCLRVADAVRNAPGRFVFGLVLRYSPHYQAMRHLLAEGKIGKLISFEFNETLRIGHGGYIFGNWRRDASIAGSHILEKTCHDLDLANWMADSLPVRVASFGGRQYFVPKHAYLKDLAGTMPDGQSRFQAWPDPHSVDPFSAGATIFDHQVVILEYANGVKATFHTNCAAGLPERRFYLCGTEGSLRGEVYTGDMVLQRIDQDQPEACSSGSFGGHGGGDEVMAQQMAATMLDDQPPLAGLREALQSATVAFAIDKAAETGAVVDLRPMWSRCGIDPNQP</sequence>
<dbReference type="InterPro" id="IPR036291">
    <property type="entry name" value="NAD(P)-bd_dom_sf"/>
</dbReference>
<dbReference type="RefSeq" id="WP_425345868.1">
    <property type="nucleotide sequence ID" value="NZ_JBGUBD010000006.1"/>
</dbReference>
<dbReference type="PANTHER" id="PTHR43377:SF2">
    <property type="entry name" value="BINDING ROSSMANN FOLD OXIDOREDUCTASE, PUTATIVE (AFU_ORTHOLOGUE AFUA_4G00560)-RELATED"/>
    <property type="match status" value="1"/>
</dbReference>
<evidence type="ECO:0000259" key="2">
    <source>
        <dbReference type="Pfam" id="PF22725"/>
    </source>
</evidence>
<dbReference type="Pfam" id="PF22725">
    <property type="entry name" value="GFO_IDH_MocA_C3"/>
    <property type="match status" value="1"/>
</dbReference>
<dbReference type="PANTHER" id="PTHR43377">
    <property type="entry name" value="BILIVERDIN REDUCTASE A"/>
    <property type="match status" value="1"/>
</dbReference>
<gene>
    <name evidence="3" type="ORF">ACERK3_11700</name>
</gene>
<keyword evidence="4" id="KW-1185">Reference proteome</keyword>